<feature type="region of interest" description="Disordered" evidence="3">
    <location>
        <begin position="1"/>
        <end position="183"/>
    </location>
</feature>
<feature type="compositionally biased region" description="Polar residues" evidence="3">
    <location>
        <begin position="50"/>
        <end position="93"/>
    </location>
</feature>
<dbReference type="Proteomes" id="UP000050525">
    <property type="component" value="Unassembled WGS sequence"/>
</dbReference>
<dbReference type="GO" id="GO:0005856">
    <property type="term" value="C:cytoskeleton"/>
    <property type="evidence" value="ECO:0007669"/>
    <property type="project" value="UniProtKB-ARBA"/>
</dbReference>
<keyword evidence="6" id="KW-1185">Reference proteome</keyword>
<reference evidence="5 6" key="1">
    <citation type="journal article" date="2012" name="Genome Biol.">
        <title>Sequencing three crocodilian genomes to illuminate the evolution of archosaurs and amniotes.</title>
        <authorList>
            <person name="St John J.A."/>
            <person name="Braun E.L."/>
            <person name="Isberg S.R."/>
            <person name="Miles L.G."/>
            <person name="Chong A.Y."/>
            <person name="Gongora J."/>
            <person name="Dalzell P."/>
            <person name="Moran C."/>
            <person name="Bed'hom B."/>
            <person name="Abzhanov A."/>
            <person name="Burgess S.C."/>
            <person name="Cooksey A.M."/>
            <person name="Castoe T.A."/>
            <person name="Crawford N.G."/>
            <person name="Densmore L.D."/>
            <person name="Drew J.C."/>
            <person name="Edwards S.V."/>
            <person name="Faircloth B.C."/>
            <person name="Fujita M.K."/>
            <person name="Greenwold M.J."/>
            <person name="Hoffmann F.G."/>
            <person name="Howard J.M."/>
            <person name="Iguchi T."/>
            <person name="Janes D.E."/>
            <person name="Khan S.Y."/>
            <person name="Kohno S."/>
            <person name="de Koning A.J."/>
            <person name="Lance S.L."/>
            <person name="McCarthy F.M."/>
            <person name="McCormack J.E."/>
            <person name="Merchant M.E."/>
            <person name="Peterson D.G."/>
            <person name="Pollock D.D."/>
            <person name="Pourmand N."/>
            <person name="Raney B.J."/>
            <person name="Roessler K.A."/>
            <person name="Sanford J.R."/>
            <person name="Sawyer R.H."/>
            <person name="Schmidt C.J."/>
            <person name="Triplett E.W."/>
            <person name="Tuberville T.D."/>
            <person name="Venegas-Anaya M."/>
            <person name="Howard J.T."/>
            <person name="Jarvis E.D."/>
            <person name="Guillette L.J.Jr."/>
            <person name="Glenn T.C."/>
            <person name="Green R.E."/>
            <person name="Ray D.A."/>
        </authorList>
    </citation>
    <scope>NUCLEOTIDE SEQUENCE [LARGE SCALE GENOMIC DNA]</scope>
    <source>
        <strain evidence="5">KSC_2009_1</strain>
    </source>
</reference>
<dbReference type="InterPro" id="IPR025252">
    <property type="entry name" value="DUF4200"/>
</dbReference>
<organism evidence="5 6">
    <name type="scientific">Alligator mississippiensis</name>
    <name type="common">American alligator</name>
    <dbReference type="NCBI Taxonomy" id="8496"/>
    <lineage>
        <taxon>Eukaryota</taxon>
        <taxon>Metazoa</taxon>
        <taxon>Chordata</taxon>
        <taxon>Craniata</taxon>
        <taxon>Vertebrata</taxon>
        <taxon>Euteleostomi</taxon>
        <taxon>Archelosauria</taxon>
        <taxon>Archosauria</taxon>
        <taxon>Crocodylia</taxon>
        <taxon>Alligatoridae</taxon>
        <taxon>Alligatorinae</taxon>
        <taxon>Alligator</taxon>
    </lineage>
</organism>
<feature type="compositionally biased region" description="Polar residues" evidence="3">
    <location>
        <begin position="154"/>
        <end position="163"/>
    </location>
</feature>
<accession>A0A151MK22</accession>
<dbReference type="Pfam" id="PF13863">
    <property type="entry name" value="DUF4200"/>
    <property type="match status" value="1"/>
</dbReference>
<gene>
    <name evidence="5" type="primary">CFAP100</name>
    <name evidence="5" type="ORF">Y1Q_0023741</name>
</gene>
<feature type="domain" description="DUF4200" evidence="4">
    <location>
        <begin position="215"/>
        <end position="333"/>
    </location>
</feature>
<evidence type="ECO:0000256" key="3">
    <source>
        <dbReference type="SAM" id="MobiDB-lite"/>
    </source>
</evidence>
<dbReference type="EMBL" id="AKHW03005996">
    <property type="protein sequence ID" value="KYO24866.1"/>
    <property type="molecule type" value="Genomic_DNA"/>
</dbReference>
<feature type="coiled-coil region" evidence="2">
    <location>
        <begin position="229"/>
        <end position="259"/>
    </location>
</feature>
<dbReference type="AlphaFoldDB" id="A0A151MK22"/>
<evidence type="ECO:0000256" key="1">
    <source>
        <dbReference type="ARBA" id="ARBA00023054"/>
    </source>
</evidence>
<feature type="coiled-coil region" evidence="2">
    <location>
        <begin position="603"/>
        <end position="637"/>
    </location>
</feature>
<sequence>MVALTTQTSVQNKSSRGAKWKLRQGLEPASLRLPEGRGSRRGPEPESLVERQNSYSMSALSHTRSIQSQETCSSGAISRSRTISQQTASQSPKSGMEATATPSACTDEDESQMMKNPFKIPSDTDIFLLRDKEREKAKKERQRKKTMKIHEKMTYSSMMNVKQSEFKKQLQKEEEEEDRELAAETERMRALQESLSWKIAVTKDQQVEKESLHEYINKKREMFRMQYAIAIKRDEIQKLENLAAEEEAKLEKAEQYLEKDAAMFDDFLKENDKNSAQALKIAERETKAKMDKIIEIRELTAQMMNIQSEISRLEDTLQEYTMYRDFLYQLSPKEWQEEYEKKQMKKREMKMASRAKEENTSTLPPVPKGRELTSQSKQGRFPTTGSAERPSVDFSAEELELRPVSQSQRKESIKQGKMPSKQNPKPLSARWVSETATLTMEKADSVCSDDEDEDEAPELYFTDPKQLLNIFTELEEQNLSLIQNSRETEETLDELKHALTTTQNKMGREIAQLEQLEVTLKASIAKEEETAKDLAIKAQVFSFGEFKSEFQEKMLASLSKKVLEVYRRCIGENDANLGTLQMLTVIEHQLDDLLECLERVPQAKIEQAEKTKEKERRMRLRDEKIKQQRQLQEERIQRALARAQADIKKKTGRRLVFRSEPPPIKEKEDENQGLIDKEKEEALYYFT</sequence>
<evidence type="ECO:0000313" key="5">
    <source>
        <dbReference type="EMBL" id="KYO24866.1"/>
    </source>
</evidence>
<evidence type="ECO:0000256" key="2">
    <source>
        <dbReference type="SAM" id="Coils"/>
    </source>
</evidence>
<evidence type="ECO:0000259" key="4">
    <source>
        <dbReference type="Pfam" id="PF13863"/>
    </source>
</evidence>
<dbReference type="eggNOG" id="ENOG502QSDI">
    <property type="taxonomic scope" value="Eukaryota"/>
</dbReference>
<dbReference type="PANTHER" id="PTHR21683">
    <property type="entry name" value="COILED-COIL DOMAIN-CONTAINING PROTEIN 42 LIKE-2-LIKE-RELATED"/>
    <property type="match status" value="1"/>
</dbReference>
<comment type="caution">
    <text evidence="5">The sequence shown here is derived from an EMBL/GenBank/DDBJ whole genome shotgun (WGS) entry which is preliminary data.</text>
</comment>
<name>A0A151MK22_ALLMI</name>
<keyword evidence="1 2" id="KW-0175">Coiled coil</keyword>
<feature type="region of interest" description="Disordered" evidence="3">
    <location>
        <begin position="346"/>
        <end position="428"/>
    </location>
</feature>
<protein>
    <submittedName>
        <fullName evidence="5">Coiled-coil domain-containing protein 37</fullName>
    </submittedName>
</protein>
<feature type="compositionally biased region" description="Polar residues" evidence="3">
    <location>
        <begin position="372"/>
        <end position="386"/>
    </location>
</feature>
<dbReference type="STRING" id="8496.A0A151MK22"/>
<feature type="compositionally biased region" description="Basic and acidic residues" evidence="3">
    <location>
        <begin position="349"/>
        <end position="359"/>
    </location>
</feature>
<proteinExistence type="predicted"/>
<dbReference type="PANTHER" id="PTHR21683:SF3">
    <property type="entry name" value="CILIA AND FLAGELLA ASSOCIATED PROTEIN 100"/>
    <property type="match status" value="1"/>
</dbReference>
<feature type="compositionally biased region" description="Basic and acidic residues" evidence="3">
    <location>
        <begin position="34"/>
        <end position="44"/>
    </location>
</feature>
<evidence type="ECO:0000313" key="6">
    <source>
        <dbReference type="Proteomes" id="UP000050525"/>
    </source>
</evidence>
<feature type="coiled-coil region" evidence="2">
    <location>
        <begin position="485"/>
        <end position="530"/>
    </location>
</feature>
<dbReference type="InterPro" id="IPR051147">
    <property type="entry name" value="CFAP_domain-containing"/>
</dbReference>
<feature type="compositionally biased region" description="Basic and acidic residues" evidence="3">
    <location>
        <begin position="128"/>
        <end position="138"/>
    </location>
</feature>
<feature type="compositionally biased region" description="Polar residues" evidence="3">
    <location>
        <begin position="1"/>
        <end position="15"/>
    </location>
</feature>